<comment type="caution">
    <text evidence="2">The sequence shown here is derived from an EMBL/GenBank/DDBJ whole genome shotgun (WGS) entry which is preliminary data.</text>
</comment>
<accession>A0A2V1H0L9</accession>
<proteinExistence type="predicted"/>
<dbReference type="InterPro" id="IPR042098">
    <property type="entry name" value="TauD-like_sf"/>
</dbReference>
<reference evidence="2 3" key="1">
    <citation type="submission" date="2018-04" db="EMBL/GenBank/DDBJ databases">
        <title>Thalassorhabdus spongiae gen. nov., sp. nov., isolated from a marine sponge in South-West Iceland.</title>
        <authorList>
            <person name="Knobloch S."/>
            <person name="Daussin A."/>
            <person name="Johannsson R."/>
            <person name="Marteinsson V.T."/>
        </authorList>
    </citation>
    <scope>NUCLEOTIDE SEQUENCE [LARGE SCALE GENOMIC DNA]</scope>
    <source>
        <strain evidence="2 3">Hp12</strain>
    </source>
</reference>
<dbReference type="EMBL" id="QDDL01000001">
    <property type="protein sequence ID" value="PVZ72189.1"/>
    <property type="molecule type" value="Genomic_DNA"/>
</dbReference>
<evidence type="ECO:0000313" key="3">
    <source>
        <dbReference type="Proteomes" id="UP000244906"/>
    </source>
</evidence>
<dbReference type="OrthoDB" id="979809at2"/>
<dbReference type="GO" id="GO:0016706">
    <property type="term" value="F:2-oxoglutarate-dependent dioxygenase activity"/>
    <property type="evidence" value="ECO:0007669"/>
    <property type="project" value="UniProtKB-ARBA"/>
</dbReference>
<evidence type="ECO:0000313" key="2">
    <source>
        <dbReference type="EMBL" id="PVZ72189.1"/>
    </source>
</evidence>
<name>A0A2V1H0L9_9GAMM</name>
<protein>
    <submittedName>
        <fullName evidence="2">Uncharacterized protein</fullName>
    </submittedName>
</protein>
<organism evidence="2 3">
    <name type="scientific">Pelagibaculum spongiae</name>
    <dbReference type="NCBI Taxonomy" id="2080658"/>
    <lineage>
        <taxon>Bacteria</taxon>
        <taxon>Pseudomonadati</taxon>
        <taxon>Pseudomonadota</taxon>
        <taxon>Gammaproteobacteria</taxon>
        <taxon>Oceanospirillales</taxon>
        <taxon>Pelagibaculum</taxon>
    </lineage>
</organism>
<dbReference type="Gene3D" id="3.60.130.10">
    <property type="entry name" value="Clavaminate synthase-like"/>
    <property type="match status" value="1"/>
</dbReference>
<evidence type="ECO:0000256" key="1">
    <source>
        <dbReference type="ARBA" id="ARBA00023002"/>
    </source>
</evidence>
<dbReference type="Proteomes" id="UP000244906">
    <property type="component" value="Unassembled WGS sequence"/>
</dbReference>
<dbReference type="RefSeq" id="WP_116685774.1">
    <property type="nucleotide sequence ID" value="NZ_CAWNYD010000001.1"/>
</dbReference>
<gene>
    <name evidence="2" type="ORF">DC094_04010</name>
</gene>
<keyword evidence="1" id="KW-0560">Oxidoreductase</keyword>
<sequence length="214" mass="24243">MNSILDNLKTEGIAIVENIYSQDELIGLAKSIGNIRPHPNGEDVATLKSSDGTNSLTGTFSSTYGLSMFPFHSDTAFWGLPARYIIMGMFSTSRCTTNYISLRDIERFISDDFLSKARRAIYLVETIEGSKYTSPVFEVNDNYGFRFDPNIMTPANDYAKVFHEELVVAMNRVESIKIDWSGNKAVIFDNWNSLHSRSAVKDESREIFRIYLES</sequence>
<dbReference type="AlphaFoldDB" id="A0A2V1H0L9"/>
<keyword evidence="3" id="KW-1185">Reference proteome</keyword>
<dbReference type="SUPFAM" id="SSF51197">
    <property type="entry name" value="Clavaminate synthase-like"/>
    <property type="match status" value="1"/>
</dbReference>